<dbReference type="Gene3D" id="3.40.50.300">
    <property type="entry name" value="P-loop containing nucleotide triphosphate hydrolases"/>
    <property type="match status" value="1"/>
</dbReference>
<keyword evidence="3" id="KW-1185">Reference proteome</keyword>
<dbReference type="HOGENOM" id="CLU_787477_0_0_1"/>
<gene>
    <name evidence="2" type="ORF">M378DRAFT_163026</name>
</gene>
<dbReference type="InterPro" id="IPR027417">
    <property type="entry name" value="P-loop_NTPase"/>
</dbReference>
<dbReference type="InterPro" id="IPR027351">
    <property type="entry name" value="(+)RNA_virus_helicase_core_dom"/>
</dbReference>
<reference evidence="2 3" key="1">
    <citation type="submission" date="2014-04" db="EMBL/GenBank/DDBJ databases">
        <title>Evolutionary Origins and Diversification of the Mycorrhizal Mutualists.</title>
        <authorList>
            <consortium name="DOE Joint Genome Institute"/>
            <consortium name="Mycorrhizal Genomics Consortium"/>
            <person name="Kohler A."/>
            <person name="Kuo A."/>
            <person name="Nagy L.G."/>
            <person name="Floudas D."/>
            <person name="Copeland A."/>
            <person name="Barry K.W."/>
            <person name="Cichocki N."/>
            <person name="Veneault-Fourrey C."/>
            <person name="LaButti K."/>
            <person name="Lindquist E.A."/>
            <person name="Lipzen A."/>
            <person name="Lundell T."/>
            <person name="Morin E."/>
            <person name="Murat C."/>
            <person name="Riley R."/>
            <person name="Ohm R."/>
            <person name="Sun H."/>
            <person name="Tunlid A."/>
            <person name="Henrissat B."/>
            <person name="Grigoriev I.V."/>
            <person name="Hibbett D.S."/>
            <person name="Martin F."/>
        </authorList>
    </citation>
    <scope>NUCLEOTIDE SEQUENCE [LARGE SCALE GENOMIC DNA]</scope>
    <source>
        <strain evidence="2 3">Koide BX008</strain>
    </source>
</reference>
<dbReference type="Proteomes" id="UP000054549">
    <property type="component" value="Unassembled WGS sequence"/>
</dbReference>
<dbReference type="InParanoid" id="A0A0C2X768"/>
<dbReference type="GO" id="GO:0005524">
    <property type="term" value="F:ATP binding"/>
    <property type="evidence" value="ECO:0007669"/>
    <property type="project" value="InterPro"/>
</dbReference>
<evidence type="ECO:0000259" key="1">
    <source>
        <dbReference type="Pfam" id="PF01443"/>
    </source>
</evidence>
<dbReference type="EMBL" id="KN818248">
    <property type="protein sequence ID" value="KIL64578.1"/>
    <property type="molecule type" value="Genomic_DNA"/>
</dbReference>
<evidence type="ECO:0000313" key="3">
    <source>
        <dbReference type="Proteomes" id="UP000054549"/>
    </source>
</evidence>
<sequence length="352" mass="40370">METSLVYVRGTPGSGKTTLLNLLHQHILEKDPDAFVCVTRSWPPQGFHEQNSEALKAIFPNFPERRSLTFLLMDEAQESFEDSYLWNKSLKNIIDSRGSCYRVVVFCSYGHPSTPGKGCSQGTPTDVARAARMTLWPRKVESGEVSGLLLDWDEFNEVVSRFNKELVIDLDLSQKIFELTVGHVGAVCELLRLILDKMKTRIRREEAITVDTYYEEFSLEYIMRNLTESFTRGLPQSTELSDRPDVSDMFRRLLVYGRVTESSNDTAIQYCHRKGWIYAEDYDELGYGPQYYTFSSPLHYAALSWRLPQFETPYELSLQVLAKFKPSQMELPIRRIGGGSTDKPGFETLVFV</sequence>
<proteinExistence type="predicted"/>
<dbReference type="AlphaFoldDB" id="A0A0C2X768"/>
<organism evidence="2 3">
    <name type="scientific">Amanita muscaria (strain Koide BX008)</name>
    <dbReference type="NCBI Taxonomy" id="946122"/>
    <lineage>
        <taxon>Eukaryota</taxon>
        <taxon>Fungi</taxon>
        <taxon>Dikarya</taxon>
        <taxon>Basidiomycota</taxon>
        <taxon>Agaricomycotina</taxon>
        <taxon>Agaricomycetes</taxon>
        <taxon>Agaricomycetidae</taxon>
        <taxon>Agaricales</taxon>
        <taxon>Pluteineae</taxon>
        <taxon>Amanitaceae</taxon>
        <taxon>Amanita</taxon>
    </lineage>
</organism>
<name>A0A0C2X768_AMAMK</name>
<dbReference type="SUPFAM" id="SSF52540">
    <property type="entry name" value="P-loop containing nucleoside triphosphate hydrolases"/>
    <property type="match status" value="1"/>
</dbReference>
<accession>A0A0C2X768</accession>
<dbReference type="OrthoDB" id="3064703at2759"/>
<evidence type="ECO:0000313" key="2">
    <source>
        <dbReference type="EMBL" id="KIL64578.1"/>
    </source>
</evidence>
<protein>
    <recommendedName>
        <fullName evidence="1">(+)RNA virus helicase C-terminal domain-containing protein</fullName>
    </recommendedName>
</protein>
<dbReference type="Pfam" id="PF01443">
    <property type="entry name" value="Viral_helicase1"/>
    <property type="match status" value="1"/>
</dbReference>
<feature type="domain" description="(+)RNA virus helicase C-terminal" evidence="1">
    <location>
        <begin position="7"/>
        <end position="77"/>
    </location>
</feature>